<dbReference type="Proteomes" id="UP000838748">
    <property type="component" value="Unassembled WGS sequence"/>
</dbReference>
<evidence type="ECO:0000313" key="2">
    <source>
        <dbReference type="Proteomes" id="UP000838748"/>
    </source>
</evidence>
<protein>
    <submittedName>
        <fullName evidence="1">Uncharacterized protein</fullName>
    </submittedName>
</protein>
<evidence type="ECO:0000313" key="1">
    <source>
        <dbReference type="EMBL" id="CAH0543164.1"/>
    </source>
</evidence>
<reference evidence="1" key="1">
    <citation type="submission" date="2021-11" db="EMBL/GenBank/DDBJ databases">
        <authorList>
            <person name="Rodrigo-Torres L."/>
            <person name="Arahal R. D."/>
            <person name="Lucena T."/>
        </authorList>
    </citation>
    <scope>NUCLEOTIDE SEQUENCE</scope>
    <source>
        <strain evidence="1">CECT 7928</strain>
    </source>
</reference>
<comment type="caution">
    <text evidence="1">The sequence shown here is derived from an EMBL/GenBank/DDBJ whole genome shotgun (WGS) entry which is preliminary data.</text>
</comment>
<name>A0ABM9ABA0_9VIBR</name>
<sequence>MFEELLKLVVWDEPLSDVPDGWTQKQTIIENWFVKVWHPSAGTFEASATHMIDNTRHRLGLSEPKDMDKACNMAAEIVISTMITSAKA</sequence>
<gene>
    <name evidence="1" type="ORF">VMF7928_04432</name>
</gene>
<dbReference type="EMBL" id="CAKLDM010000004">
    <property type="protein sequence ID" value="CAH0543164.1"/>
    <property type="molecule type" value="Genomic_DNA"/>
</dbReference>
<dbReference type="RefSeq" id="WP_237364040.1">
    <property type="nucleotide sequence ID" value="NZ_CAKLDM010000004.1"/>
</dbReference>
<proteinExistence type="predicted"/>
<accession>A0ABM9ABA0</accession>
<organism evidence="1 2">
    <name type="scientific">Vibrio marisflavi CECT 7928</name>
    <dbReference type="NCBI Taxonomy" id="634439"/>
    <lineage>
        <taxon>Bacteria</taxon>
        <taxon>Pseudomonadati</taxon>
        <taxon>Pseudomonadota</taxon>
        <taxon>Gammaproteobacteria</taxon>
        <taxon>Vibrionales</taxon>
        <taxon>Vibrionaceae</taxon>
        <taxon>Vibrio</taxon>
    </lineage>
</organism>
<keyword evidence="2" id="KW-1185">Reference proteome</keyword>